<sequence>MNARRARGFTLIEVILATVLLASGLALAFASLRAASATATRGEQIAHRDERMRAVSNFLRRRLSSARSIAFALDAASGQQLRFSGDGEQMRFVADLPDYLGRGGPYVHTLHVVRNGDSSERIEVDLAMALGGQTIAESPPRPPDVLVDGLGNVRFRYRGMNADGQLGGWSDTWDTPEALPLQVSIDLADKNGRAWPGLIIALQLAGSEGGGNGLGAPDRL</sequence>
<dbReference type="PROSITE" id="PS00409">
    <property type="entry name" value="PROKAR_NTER_METHYL"/>
    <property type="match status" value="1"/>
</dbReference>
<keyword evidence="2" id="KW-1185">Reference proteome</keyword>
<evidence type="ECO:0000313" key="1">
    <source>
        <dbReference type="EMBL" id="QDQ74467.1"/>
    </source>
</evidence>
<dbReference type="EMBL" id="CP041742">
    <property type="protein sequence ID" value="QDQ74467.1"/>
    <property type="molecule type" value="Genomic_DNA"/>
</dbReference>
<dbReference type="RefSeq" id="WP_143879976.1">
    <property type="nucleotide sequence ID" value="NZ_BAABLZ010000001.1"/>
</dbReference>
<organism evidence="1 2">
    <name type="scientific">Pseudoluteimonas lycopersici</name>
    <dbReference type="NCBI Taxonomy" id="1324796"/>
    <lineage>
        <taxon>Bacteria</taxon>
        <taxon>Pseudomonadati</taxon>
        <taxon>Pseudomonadota</taxon>
        <taxon>Gammaproteobacteria</taxon>
        <taxon>Lysobacterales</taxon>
        <taxon>Lysobacteraceae</taxon>
        <taxon>Pseudoluteimonas</taxon>
    </lineage>
</organism>
<accession>A0A516V7G3</accession>
<dbReference type="Proteomes" id="UP000315891">
    <property type="component" value="Chromosome"/>
</dbReference>
<dbReference type="Pfam" id="PF07963">
    <property type="entry name" value="N_methyl"/>
    <property type="match status" value="1"/>
</dbReference>
<protein>
    <submittedName>
        <fullName evidence="1">Prepilin-type N-terminal cleavage/methylation domain-containing protein</fullName>
    </submittedName>
</protein>
<dbReference type="AlphaFoldDB" id="A0A516V7G3"/>
<evidence type="ECO:0000313" key="2">
    <source>
        <dbReference type="Proteomes" id="UP000315891"/>
    </source>
</evidence>
<dbReference type="OrthoDB" id="5801210at2"/>
<reference evidence="1 2" key="1">
    <citation type="submission" date="2019-07" db="EMBL/GenBank/DDBJ databases">
        <title>Lysobacter weifangensis sp. nov., isolated from bensulfuron-methyl contaminated farmland soil.</title>
        <authorList>
            <person name="Zhao H."/>
        </authorList>
    </citation>
    <scope>NUCLEOTIDE SEQUENCE [LARGE SCALE GENOMIC DNA]</scope>
    <source>
        <strain evidence="1 2">CC-Bw-6</strain>
    </source>
</reference>
<proteinExistence type="predicted"/>
<dbReference type="InterPro" id="IPR012902">
    <property type="entry name" value="N_methyl_site"/>
</dbReference>
<dbReference type="NCBIfam" id="TIGR02532">
    <property type="entry name" value="IV_pilin_GFxxxE"/>
    <property type="match status" value="1"/>
</dbReference>
<name>A0A516V7G3_9GAMM</name>
<gene>
    <name evidence="1" type="ORF">FNZ56_11530</name>
</gene>